<organism evidence="4 5">
    <name type="scientific">Edaphosphingomonas haloaromaticamans</name>
    <dbReference type="NCBI Taxonomy" id="653954"/>
    <lineage>
        <taxon>Bacteria</taxon>
        <taxon>Pseudomonadati</taxon>
        <taxon>Pseudomonadota</taxon>
        <taxon>Alphaproteobacteria</taxon>
        <taxon>Sphingomonadales</taxon>
        <taxon>Rhizorhabdaceae</taxon>
        <taxon>Edaphosphingomonas</taxon>
    </lineage>
</organism>
<dbReference type="Pfam" id="PF02348">
    <property type="entry name" value="CTP_transf_3"/>
    <property type="match status" value="1"/>
</dbReference>
<dbReference type="EMBL" id="MIPT01000001">
    <property type="protein sequence ID" value="OHT18283.1"/>
    <property type="molecule type" value="Genomic_DNA"/>
</dbReference>
<sequence>MAPSGPPRDVAIVIPARYKSSRYPGKPLAGIRGATGIAKPLVQRSFEAAGMVAGAASVHIATDDDRIAEAARAFGASVILTPESCANGTERVAAALPDLPDAAEIIVNFQGDALLTPPALVEALIAHMRADPACGVATVAVRCSPTAYRHLLADQAAGRSGGTTVVVDQAGRALYFSKRVIPFIQPGSPAEADPPVLMHLGLYAYRRQALEGYRAAPPSPAEEHEGLEQLRFLDRGIAVAVVRCDPPEWDAIELNNPTDMAPIEAVLAMRGLV</sequence>
<dbReference type="NCBIfam" id="NF003950">
    <property type="entry name" value="PRK05450.1-3"/>
    <property type="match status" value="1"/>
</dbReference>
<keyword evidence="5" id="KW-1185">Reference proteome</keyword>
<dbReference type="CDD" id="cd02517">
    <property type="entry name" value="CMP-KDO-Synthetase"/>
    <property type="match status" value="1"/>
</dbReference>
<dbReference type="SUPFAM" id="SSF53448">
    <property type="entry name" value="Nucleotide-diphospho-sugar transferases"/>
    <property type="match status" value="1"/>
</dbReference>
<dbReference type="EC" id="2.7.7.38" evidence="4"/>
<evidence type="ECO:0000313" key="4">
    <source>
        <dbReference type="EMBL" id="OHT18283.1"/>
    </source>
</evidence>
<dbReference type="Proteomes" id="UP000179467">
    <property type="component" value="Unassembled WGS sequence"/>
</dbReference>
<evidence type="ECO:0000256" key="3">
    <source>
        <dbReference type="ARBA" id="ARBA00022985"/>
    </source>
</evidence>
<dbReference type="PANTHER" id="PTHR42866:SF2">
    <property type="entry name" value="3-DEOXY-MANNO-OCTULOSONATE CYTIDYLYLTRANSFERASE, MITOCHONDRIAL"/>
    <property type="match status" value="1"/>
</dbReference>
<evidence type="ECO:0000313" key="5">
    <source>
        <dbReference type="Proteomes" id="UP000179467"/>
    </source>
</evidence>
<dbReference type="NCBIfam" id="NF003952">
    <property type="entry name" value="PRK05450.1-5"/>
    <property type="match status" value="1"/>
</dbReference>
<dbReference type="InterPro" id="IPR029044">
    <property type="entry name" value="Nucleotide-diphossugar_trans"/>
</dbReference>
<keyword evidence="2 4" id="KW-0548">Nucleotidyltransferase</keyword>
<name>A0A1S1HAC3_9SPHN</name>
<dbReference type="PANTHER" id="PTHR42866">
    <property type="entry name" value="3-DEOXY-MANNO-OCTULOSONATE CYTIDYLYLTRANSFERASE"/>
    <property type="match status" value="1"/>
</dbReference>
<accession>A0A1S1HAC3</accession>
<keyword evidence="3" id="KW-0448">Lipopolysaccharide biosynthesis</keyword>
<dbReference type="GO" id="GO:0005829">
    <property type="term" value="C:cytosol"/>
    <property type="evidence" value="ECO:0007669"/>
    <property type="project" value="TreeGrafter"/>
</dbReference>
<proteinExistence type="predicted"/>
<protein>
    <submittedName>
        <fullName evidence="4">3-deoxy-manno-octulosonate cytidylyltransferase</fullName>
        <ecNumber evidence="4">2.7.7.38</ecNumber>
    </submittedName>
</protein>
<dbReference type="GO" id="GO:0009103">
    <property type="term" value="P:lipopolysaccharide biosynthetic process"/>
    <property type="evidence" value="ECO:0007669"/>
    <property type="project" value="UniProtKB-KW"/>
</dbReference>
<gene>
    <name evidence="4" type="primary">kpsU</name>
    <name evidence="4" type="ORF">BHE75_00254</name>
</gene>
<dbReference type="Gene3D" id="3.90.550.10">
    <property type="entry name" value="Spore Coat Polysaccharide Biosynthesis Protein SpsA, Chain A"/>
    <property type="match status" value="1"/>
</dbReference>
<evidence type="ECO:0000256" key="2">
    <source>
        <dbReference type="ARBA" id="ARBA00022695"/>
    </source>
</evidence>
<dbReference type="InterPro" id="IPR004528">
    <property type="entry name" value="KdsB"/>
</dbReference>
<dbReference type="InterPro" id="IPR003329">
    <property type="entry name" value="Cytidylyl_trans"/>
</dbReference>
<evidence type="ECO:0000256" key="1">
    <source>
        <dbReference type="ARBA" id="ARBA00022679"/>
    </source>
</evidence>
<dbReference type="GO" id="GO:0008690">
    <property type="term" value="F:3-deoxy-manno-octulosonate cytidylyltransferase activity"/>
    <property type="evidence" value="ECO:0007669"/>
    <property type="project" value="UniProtKB-EC"/>
</dbReference>
<comment type="caution">
    <text evidence="4">The sequence shown here is derived from an EMBL/GenBank/DDBJ whole genome shotgun (WGS) entry which is preliminary data.</text>
</comment>
<reference evidence="4 5" key="1">
    <citation type="submission" date="2016-09" db="EMBL/GenBank/DDBJ databases">
        <title>Metabolic pathway, cell adaptation mechanisms and a novel monoxygenase revealed through proteogenomic-transcription analysis of a Sphingomonas haloaromaticamans strain degrading the fungicide ortho-phenylphenol.</title>
        <authorList>
            <person name="Perruchon C."/>
            <person name="Papadopoulou E.S."/>
            <person name="Rousidou C."/>
            <person name="Vasileiadis S."/>
            <person name="Tanou G."/>
            <person name="Amoutzias G."/>
            <person name="Molassiotis A."/>
            <person name="Karpouzas D.G."/>
        </authorList>
    </citation>
    <scope>NUCLEOTIDE SEQUENCE [LARGE SCALE GENOMIC DNA]</scope>
    <source>
        <strain evidence="4 5">P3</strain>
    </source>
</reference>
<dbReference type="OrthoDB" id="9815559at2"/>
<keyword evidence="1 4" id="KW-0808">Transferase</keyword>
<dbReference type="RefSeq" id="WP_070931855.1">
    <property type="nucleotide sequence ID" value="NZ_MIPT01000001.1"/>
</dbReference>
<dbReference type="AlphaFoldDB" id="A0A1S1HAC3"/>